<protein>
    <submittedName>
        <fullName evidence="1">Uncharacterized protein</fullName>
    </submittedName>
</protein>
<dbReference type="RefSeq" id="WP_077586515.1">
    <property type="nucleotide sequence ID" value="NZ_MLAE01000017.1"/>
</dbReference>
<evidence type="ECO:0000313" key="1">
    <source>
        <dbReference type="EMBL" id="OOF78946.1"/>
    </source>
</evidence>
<comment type="caution">
    <text evidence="1">The sequence shown here is derived from an EMBL/GenBank/DDBJ whole genome shotgun (WGS) entry which is preliminary data.</text>
</comment>
<evidence type="ECO:0000313" key="2">
    <source>
        <dbReference type="Proteomes" id="UP000189114"/>
    </source>
</evidence>
<proteinExistence type="predicted"/>
<dbReference type="EMBL" id="MLAE01000017">
    <property type="protein sequence ID" value="OOF78946.1"/>
    <property type="molecule type" value="Genomic_DNA"/>
</dbReference>
<reference evidence="2" key="1">
    <citation type="submission" date="2016-10" db="EMBL/GenBank/DDBJ databases">
        <title>Rodentibacter gen. nov. and new species.</title>
        <authorList>
            <person name="Christensen H."/>
        </authorList>
    </citation>
    <scope>NUCLEOTIDE SEQUENCE [LARGE SCALE GENOMIC DNA]</scope>
    <source>
        <strain evidence="2">Ppn152</strain>
    </source>
</reference>
<organism evidence="1 2">
    <name type="scientific">Rodentibacter caecimuris</name>
    <dbReference type="NCBI Taxonomy" id="1796644"/>
    <lineage>
        <taxon>Bacteria</taxon>
        <taxon>Pseudomonadati</taxon>
        <taxon>Pseudomonadota</taxon>
        <taxon>Gammaproteobacteria</taxon>
        <taxon>Pasteurellales</taxon>
        <taxon>Pasteurellaceae</taxon>
        <taxon>Rodentibacter</taxon>
    </lineage>
</organism>
<accession>A0A1V3KMT0</accession>
<dbReference type="Proteomes" id="UP000189114">
    <property type="component" value="Unassembled WGS sequence"/>
</dbReference>
<name>A0A1V3KMT0_9PAST</name>
<dbReference type="AlphaFoldDB" id="A0A1V3KMT0"/>
<gene>
    <name evidence="1" type="ORF">BKG96_04460</name>
</gene>
<sequence>MNKTLGLISTVAVLFGAINVVEAKTSDNQKEKKMVSLEIYLSVFDASTKPFTDLKTTVLSRSQPNLWLCWVAEGQFPEMVSTIETLKAPGKQVIEARGSQVSTSKDGKVNVIRGRLGSLDSGKRLVKCWYFDESDPLGKYKFQIQIMGKVYKDLPFSVVK</sequence>